<keyword evidence="2" id="KW-1185">Reference proteome</keyword>
<evidence type="ECO:0000313" key="1">
    <source>
        <dbReference type="EMBL" id="SPJ84008.1"/>
    </source>
</evidence>
<accession>A0AAE8SML2</accession>
<dbReference type="Proteomes" id="UP001187734">
    <property type="component" value="Unassembled WGS sequence"/>
</dbReference>
<sequence>MADPGASPGASSSAAPAIKNGWACVINRDWDPHDHKIPKGLTGLKVQQGDEVWVFCTNQDYGLVRRPTGNNHLEGWVQLLVIDKGVERVDPLPIELPQASSIGRNTTSTTAQPPQDVLHAALRDLWRSIKQDEATLTQVLMGMSERSKTIFFHRRSEDEHPNTNAQEQYFATGSSEPDYLLMKEYARYLARSRVGRITGTLKVNSIIGYVSSLLWAMDREANCMYNPQLRKQM</sequence>
<dbReference type="EMBL" id="ONZP01000411">
    <property type="protein sequence ID" value="SPJ84008.1"/>
    <property type="molecule type" value="Genomic_DNA"/>
</dbReference>
<evidence type="ECO:0000313" key="2">
    <source>
        <dbReference type="Proteomes" id="UP001187734"/>
    </source>
</evidence>
<protein>
    <submittedName>
        <fullName evidence="1">Uncharacterized protein</fullName>
    </submittedName>
</protein>
<organism evidence="1 2">
    <name type="scientific">Fusarium torulosum</name>
    <dbReference type="NCBI Taxonomy" id="33205"/>
    <lineage>
        <taxon>Eukaryota</taxon>
        <taxon>Fungi</taxon>
        <taxon>Dikarya</taxon>
        <taxon>Ascomycota</taxon>
        <taxon>Pezizomycotina</taxon>
        <taxon>Sordariomycetes</taxon>
        <taxon>Hypocreomycetidae</taxon>
        <taxon>Hypocreales</taxon>
        <taxon>Nectriaceae</taxon>
        <taxon>Fusarium</taxon>
    </lineage>
</organism>
<comment type="caution">
    <text evidence="1">The sequence shown here is derived from an EMBL/GenBank/DDBJ whole genome shotgun (WGS) entry which is preliminary data.</text>
</comment>
<reference evidence="1" key="1">
    <citation type="submission" date="2018-03" db="EMBL/GenBank/DDBJ databases">
        <authorList>
            <person name="Guldener U."/>
        </authorList>
    </citation>
    <scope>NUCLEOTIDE SEQUENCE</scope>
</reference>
<proteinExistence type="predicted"/>
<name>A0AAE8SML2_9HYPO</name>
<dbReference type="AlphaFoldDB" id="A0AAE8SML2"/>
<gene>
    <name evidence="1" type="ORF">FTOL_10524</name>
</gene>